<gene>
    <name evidence="4" type="primary">LOC120270646</name>
</gene>
<dbReference type="SUPFAM" id="SSF54593">
    <property type="entry name" value="Glyoxalase/Bleomycin resistance protein/Dihydroxybiphenyl dioxygenase"/>
    <property type="match status" value="1"/>
</dbReference>
<reference evidence="4" key="1">
    <citation type="submission" date="2025-08" db="UniProtKB">
        <authorList>
            <consortium name="RefSeq"/>
        </authorList>
    </citation>
    <scope>IDENTIFICATION</scope>
</reference>
<dbReference type="Gene3D" id="3.10.180.10">
    <property type="entry name" value="2,3-Dihydroxybiphenyl 1,2-Dioxygenase, domain 1"/>
    <property type="match status" value="1"/>
</dbReference>
<dbReference type="Proteomes" id="UP001515500">
    <property type="component" value="Chromosome 10"/>
</dbReference>
<dbReference type="Pfam" id="PF22650">
    <property type="entry name" value="At5g48480-like_C"/>
    <property type="match status" value="1"/>
</dbReference>
<dbReference type="GeneID" id="120270646"/>
<dbReference type="InterPro" id="IPR029068">
    <property type="entry name" value="Glyas_Bleomycin-R_OHBP_Dase"/>
</dbReference>
<dbReference type="PANTHER" id="PTHR34109:SF1">
    <property type="entry name" value="VOC DOMAIN-CONTAINING PROTEIN"/>
    <property type="match status" value="1"/>
</dbReference>
<dbReference type="InterPro" id="IPR054576">
    <property type="entry name" value="At5g48480-like_N"/>
</dbReference>
<dbReference type="PANTHER" id="PTHR34109">
    <property type="entry name" value="BNAUNNG04460D PROTEIN-RELATED"/>
    <property type="match status" value="1"/>
</dbReference>
<protein>
    <submittedName>
        <fullName evidence="4">Uncharacterized protein At5g48480-like isoform X1</fullName>
    </submittedName>
</protein>
<accession>A0AB40C1Y5</accession>
<dbReference type="InterPro" id="IPR054575">
    <property type="entry name" value="At5g48480-like_C"/>
</dbReference>
<proteinExistence type="predicted"/>
<feature type="domain" description="Glyoxalase At5g48480-like C-terminal" evidence="1">
    <location>
        <begin position="91"/>
        <end position="138"/>
    </location>
</feature>
<sequence>MGASFVGIEIKVVVPYGKAKEAVEFYKEAFGAEEVKCKTHSSLDSENDLLDPILCAQLKIGSSTFLVCDQPDASSSAVKLAEMENGIFFRMETDDVVGALARAMKAGAKKVGEVIEEACVCTGVQAGTVIDPFGVAWTITSISGASSSNKCC</sequence>
<evidence type="ECO:0000259" key="2">
    <source>
        <dbReference type="Pfam" id="PF22656"/>
    </source>
</evidence>
<evidence type="ECO:0000313" key="4">
    <source>
        <dbReference type="RefSeq" id="XP_039133637.1"/>
    </source>
</evidence>
<feature type="domain" description="Glyoxalase At5g48480-like N-terminal" evidence="2">
    <location>
        <begin position="12"/>
        <end position="69"/>
    </location>
</feature>
<dbReference type="RefSeq" id="XP_039133637.1">
    <property type="nucleotide sequence ID" value="XM_039277703.1"/>
</dbReference>
<organism evidence="3 4">
    <name type="scientific">Dioscorea cayennensis subsp. rotundata</name>
    <name type="common">White Guinea yam</name>
    <name type="synonym">Dioscorea rotundata</name>
    <dbReference type="NCBI Taxonomy" id="55577"/>
    <lineage>
        <taxon>Eukaryota</taxon>
        <taxon>Viridiplantae</taxon>
        <taxon>Streptophyta</taxon>
        <taxon>Embryophyta</taxon>
        <taxon>Tracheophyta</taxon>
        <taxon>Spermatophyta</taxon>
        <taxon>Magnoliopsida</taxon>
        <taxon>Liliopsida</taxon>
        <taxon>Dioscoreales</taxon>
        <taxon>Dioscoreaceae</taxon>
        <taxon>Dioscorea</taxon>
    </lineage>
</organism>
<evidence type="ECO:0000259" key="1">
    <source>
        <dbReference type="Pfam" id="PF22650"/>
    </source>
</evidence>
<dbReference type="AlphaFoldDB" id="A0AB40C1Y5"/>
<evidence type="ECO:0000313" key="3">
    <source>
        <dbReference type="Proteomes" id="UP001515500"/>
    </source>
</evidence>
<name>A0AB40C1Y5_DIOCR</name>
<keyword evidence="3" id="KW-1185">Reference proteome</keyword>
<dbReference type="Pfam" id="PF22656">
    <property type="entry name" value="At5g48480-like_N"/>
    <property type="match status" value="1"/>
</dbReference>